<dbReference type="Proteomes" id="UP001605036">
    <property type="component" value="Unassembled WGS sequence"/>
</dbReference>
<name>A0ABD1Y2N9_9MARC</name>
<accession>A0ABD1Y2N9</accession>
<gene>
    <name evidence="2" type="ORF">R1flu_001075</name>
</gene>
<evidence type="ECO:0000313" key="2">
    <source>
        <dbReference type="EMBL" id="KAL2620870.1"/>
    </source>
</evidence>
<reference evidence="2 3" key="1">
    <citation type="submission" date="2024-09" db="EMBL/GenBank/DDBJ databases">
        <title>Chromosome-scale assembly of Riccia fluitans.</title>
        <authorList>
            <person name="Paukszto L."/>
            <person name="Sawicki J."/>
            <person name="Karawczyk K."/>
            <person name="Piernik-Szablinska J."/>
            <person name="Szczecinska M."/>
            <person name="Mazdziarz M."/>
        </authorList>
    </citation>
    <scope>NUCLEOTIDE SEQUENCE [LARGE SCALE GENOMIC DNA]</scope>
    <source>
        <strain evidence="2">Rf_01</strain>
        <tissue evidence="2">Aerial parts of the thallus</tissue>
    </source>
</reference>
<sequence>MHGVLWLDSATHITFLPNLAFTFPCDHLWFEQFSFWSGKDVGRIQVISGEANLPKRSQSKKGGGGGPANKGSRE</sequence>
<proteinExistence type="predicted"/>
<feature type="region of interest" description="Disordered" evidence="1">
    <location>
        <begin position="52"/>
        <end position="74"/>
    </location>
</feature>
<dbReference type="AlphaFoldDB" id="A0ABD1Y2N9"/>
<dbReference type="EMBL" id="JBHFFA010000006">
    <property type="protein sequence ID" value="KAL2620870.1"/>
    <property type="molecule type" value="Genomic_DNA"/>
</dbReference>
<organism evidence="2 3">
    <name type="scientific">Riccia fluitans</name>
    <dbReference type="NCBI Taxonomy" id="41844"/>
    <lineage>
        <taxon>Eukaryota</taxon>
        <taxon>Viridiplantae</taxon>
        <taxon>Streptophyta</taxon>
        <taxon>Embryophyta</taxon>
        <taxon>Marchantiophyta</taxon>
        <taxon>Marchantiopsida</taxon>
        <taxon>Marchantiidae</taxon>
        <taxon>Marchantiales</taxon>
        <taxon>Ricciaceae</taxon>
        <taxon>Riccia</taxon>
    </lineage>
</organism>
<keyword evidence="3" id="KW-1185">Reference proteome</keyword>
<evidence type="ECO:0000256" key="1">
    <source>
        <dbReference type="SAM" id="MobiDB-lite"/>
    </source>
</evidence>
<comment type="caution">
    <text evidence="2">The sequence shown here is derived from an EMBL/GenBank/DDBJ whole genome shotgun (WGS) entry which is preliminary data.</text>
</comment>
<protein>
    <submittedName>
        <fullName evidence="2">Uncharacterized protein</fullName>
    </submittedName>
</protein>
<evidence type="ECO:0000313" key="3">
    <source>
        <dbReference type="Proteomes" id="UP001605036"/>
    </source>
</evidence>